<gene>
    <name evidence="5" type="ORF">PHYEVI_LOCUS7148</name>
</gene>
<dbReference type="PROSITE" id="PS50297">
    <property type="entry name" value="ANK_REP_REGION"/>
    <property type="match status" value="1"/>
</dbReference>
<dbReference type="PROSITE" id="PS50088">
    <property type="entry name" value="ANK_REPEAT"/>
    <property type="match status" value="1"/>
</dbReference>
<feature type="region of interest" description="Disordered" evidence="4">
    <location>
        <begin position="197"/>
        <end position="216"/>
    </location>
</feature>
<feature type="compositionally biased region" description="Basic residues" evidence="4">
    <location>
        <begin position="200"/>
        <end position="215"/>
    </location>
</feature>
<dbReference type="Pfam" id="PF12796">
    <property type="entry name" value="Ank_2"/>
    <property type="match status" value="1"/>
</dbReference>
<dbReference type="PANTHER" id="PTHR24198">
    <property type="entry name" value="ANKYRIN REPEAT AND PROTEIN KINASE DOMAIN-CONTAINING PROTEIN"/>
    <property type="match status" value="1"/>
</dbReference>
<evidence type="ECO:0000256" key="4">
    <source>
        <dbReference type="SAM" id="MobiDB-lite"/>
    </source>
</evidence>
<dbReference type="Proteomes" id="UP001153712">
    <property type="component" value="Chromosome 3"/>
</dbReference>
<organism evidence="5 6">
    <name type="scientific">Phyllotreta striolata</name>
    <name type="common">Striped flea beetle</name>
    <name type="synonym">Crioceris striolata</name>
    <dbReference type="NCBI Taxonomy" id="444603"/>
    <lineage>
        <taxon>Eukaryota</taxon>
        <taxon>Metazoa</taxon>
        <taxon>Ecdysozoa</taxon>
        <taxon>Arthropoda</taxon>
        <taxon>Hexapoda</taxon>
        <taxon>Insecta</taxon>
        <taxon>Pterygota</taxon>
        <taxon>Neoptera</taxon>
        <taxon>Endopterygota</taxon>
        <taxon>Coleoptera</taxon>
        <taxon>Polyphaga</taxon>
        <taxon>Cucujiformia</taxon>
        <taxon>Chrysomeloidea</taxon>
        <taxon>Chrysomelidae</taxon>
        <taxon>Galerucinae</taxon>
        <taxon>Alticini</taxon>
        <taxon>Phyllotreta</taxon>
    </lineage>
</organism>
<dbReference type="EMBL" id="OU900096">
    <property type="protein sequence ID" value="CAG9860799.1"/>
    <property type="molecule type" value="Genomic_DNA"/>
</dbReference>
<name>A0A9N9TRE0_PHYSR</name>
<dbReference type="OrthoDB" id="539213at2759"/>
<feature type="repeat" description="ANK" evidence="3">
    <location>
        <begin position="53"/>
        <end position="85"/>
    </location>
</feature>
<dbReference type="PANTHER" id="PTHR24198:SF165">
    <property type="entry name" value="ANKYRIN REPEAT-CONTAINING PROTEIN-RELATED"/>
    <property type="match status" value="1"/>
</dbReference>
<proteinExistence type="predicted"/>
<evidence type="ECO:0000256" key="3">
    <source>
        <dbReference type="PROSITE-ProRule" id="PRU00023"/>
    </source>
</evidence>
<keyword evidence="2 3" id="KW-0040">ANK repeat</keyword>
<evidence type="ECO:0000313" key="5">
    <source>
        <dbReference type="EMBL" id="CAG9860799.1"/>
    </source>
</evidence>
<dbReference type="AlphaFoldDB" id="A0A9N9TRE0"/>
<accession>A0A9N9TRE0</accession>
<protein>
    <submittedName>
        <fullName evidence="5">Uncharacterized protein</fullName>
    </submittedName>
</protein>
<dbReference type="InterPro" id="IPR036770">
    <property type="entry name" value="Ankyrin_rpt-contain_sf"/>
</dbReference>
<evidence type="ECO:0000256" key="1">
    <source>
        <dbReference type="ARBA" id="ARBA00022737"/>
    </source>
</evidence>
<evidence type="ECO:0000256" key="2">
    <source>
        <dbReference type="ARBA" id="ARBA00023043"/>
    </source>
</evidence>
<evidence type="ECO:0000313" key="6">
    <source>
        <dbReference type="Proteomes" id="UP001153712"/>
    </source>
</evidence>
<dbReference type="SUPFAM" id="SSF48403">
    <property type="entry name" value="Ankyrin repeat"/>
    <property type="match status" value="1"/>
</dbReference>
<sequence>MSGHAEKPTNQVNSNPFQDDAKNTVLHYAAAKGDLRCFSGDLKKIKLDVENFLGWTPLMMACKNGHVNVVKTLLSLGADATKCNKYSMSVFLISIAGFSIEIVKIVLGHLLTGGVSKRILERELSPLSMSILFNRHDILEYLIRQNFSIDAKTLNTGITPLMFAAAMSDNVAYAMLEKCKASVNIKNRLGETAVAIKKNREPKKKSSSRKRKHKQITPAEMISRSRHMMPYFPVINIMSPNFVAASPVLTANCSPNVNLLPGYSMDMYGNIFPHDAPQFVTPLKNQHFYYPPDYSVNQFDHNYLVPMPNYNVNI</sequence>
<keyword evidence="6" id="KW-1185">Reference proteome</keyword>
<reference evidence="5" key="1">
    <citation type="submission" date="2022-01" db="EMBL/GenBank/DDBJ databases">
        <authorList>
            <person name="King R."/>
        </authorList>
    </citation>
    <scope>NUCLEOTIDE SEQUENCE</scope>
</reference>
<dbReference type="Pfam" id="PF00023">
    <property type="entry name" value="Ank"/>
    <property type="match status" value="1"/>
</dbReference>
<dbReference type="SMART" id="SM00248">
    <property type="entry name" value="ANK"/>
    <property type="match status" value="4"/>
</dbReference>
<dbReference type="InterPro" id="IPR002110">
    <property type="entry name" value="Ankyrin_rpt"/>
</dbReference>
<dbReference type="Gene3D" id="1.25.40.20">
    <property type="entry name" value="Ankyrin repeat-containing domain"/>
    <property type="match status" value="1"/>
</dbReference>
<keyword evidence="1" id="KW-0677">Repeat</keyword>